<dbReference type="Proteomes" id="UP001153269">
    <property type="component" value="Unassembled WGS sequence"/>
</dbReference>
<organism evidence="2 3">
    <name type="scientific">Pleuronectes platessa</name>
    <name type="common">European plaice</name>
    <dbReference type="NCBI Taxonomy" id="8262"/>
    <lineage>
        <taxon>Eukaryota</taxon>
        <taxon>Metazoa</taxon>
        <taxon>Chordata</taxon>
        <taxon>Craniata</taxon>
        <taxon>Vertebrata</taxon>
        <taxon>Euteleostomi</taxon>
        <taxon>Actinopterygii</taxon>
        <taxon>Neopterygii</taxon>
        <taxon>Teleostei</taxon>
        <taxon>Neoteleostei</taxon>
        <taxon>Acanthomorphata</taxon>
        <taxon>Carangaria</taxon>
        <taxon>Pleuronectiformes</taxon>
        <taxon>Pleuronectoidei</taxon>
        <taxon>Pleuronectidae</taxon>
        <taxon>Pleuronectes</taxon>
    </lineage>
</organism>
<evidence type="ECO:0000313" key="3">
    <source>
        <dbReference type="Proteomes" id="UP001153269"/>
    </source>
</evidence>
<gene>
    <name evidence="2" type="ORF">PLEPLA_LOCUS35810</name>
</gene>
<dbReference type="EMBL" id="CADEAL010003967">
    <property type="protein sequence ID" value="CAB1448147.1"/>
    <property type="molecule type" value="Genomic_DNA"/>
</dbReference>
<sequence>MSPFATCRETQEKTLPPLASHPQDRACLPDRHKLILLVSAALILLRNTADQNIDHHRMAEHLQRLNDLLRRQKPLKALSEKHRKRISLYERTCKIEPHLPHEWSFPVSELEQWTSASLGANVRWVSTVMRGRVEVSMGDSGRDGIPKEY</sequence>
<evidence type="ECO:0000256" key="1">
    <source>
        <dbReference type="SAM" id="MobiDB-lite"/>
    </source>
</evidence>
<name>A0A9N7VGZ0_PLEPL</name>
<reference evidence="2" key="1">
    <citation type="submission" date="2020-03" db="EMBL/GenBank/DDBJ databases">
        <authorList>
            <person name="Weist P."/>
        </authorList>
    </citation>
    <scope>NUCLEOTIDE SEQUENCE</scope>
</reference>
<evidence type="ECO:0000313" key="2">
    <source>
        <dbReference type="EMBL" id="CAB1448147.1"/>
    </source>
</evidence>
<protein>
    <submittedName>
        <fullName evidence="2">Uncharacterized protein</fullName>
    </submittedName>
</protein>
<feature type="region of interest" description="Disordered" evidence="1">
    <location>
        <begin position="1"/>
        <end position="21"/>
    </location>
</feature>
<dbReference type="AlphaFoldDB" id="A0A9N7VGZ0"/>
<proteinExistence type="predicted"/>
<comment type="caution">
    <text evidence="2">The sequence shown here is derived from an EMBL/GenBank/DDBJ whole genome shotgun (WGS) entry which is preliminary data.</text>
</comment>
<accession>A0A9N7VGZ0</accession>
<keyword evidence="3" id="KW-1185">Reference proteome</keyword>